<keyword evidence="2" id="KW-1133">Transmembrane helix</keyword>
<dbReference type="EMBL" id="BARW01008719">
    <property type="protein sequence ID" value="GAI86872.1"/>
    <property type="molecule type" value="Genomic_DNA"/>
</dbReference>
<dbReference type="InterPro" id="IPR013762">
    <property type="entry name" value="Integrase-like_cat_sf"/>
</dbReference>
<dbReference type="InterPro" id="IPR011010">
    <property type="entry name" value="DNA_brk_join_enz"/>
</dbReference>
<evidence type="ECO:0000256" key="1">
    <source>
        <dbReference type="ARBA" id="ARBA00023172"/>
    </source>
</evidence>
<name>X1S1F3_9ZZZZ</name>
<comment type="caution">
    <text evidence="4">The sequence shown here is derived from an EMBL/GenBank/DDBJ whole genome shotgun (WGS) entry which is preliminary data.</text>
</comment>
<keyword evidence="2" id="KW-0812">Transmembrane</keyword>
<feature type="non-terminal residue" evidence="4">
    <location>
        <position position="155"/>
    </location>
</feature>
<gene>
    <name evidence="4" type="ORF">S12H4_17771</name>
</gene>
<protein>
    <recommendedName>
        <fullName evidence="3">Tyr recombinase domain-containing protein</fullName>
    </recommendedName>
</protein>
<dbReference type="PROSITE" id="PS51898">
    <property type="entry name" value="TYR_RECOMBINASE"/>
    <property type="match status" value="1"/>
</dbReference>
<feature type="domain" description="Tyr recombinase" evidence="3">
    <location>
        <begin position="13"/>
        <end position="155"/>
    </location>
</feature>
<dbReference type="GO" id="GO:0006310">
    <property type="term" value="P:DNA recombination"/>
    <property type="evidence" value="ECO:0007669"/>
    <property type="project" value="UniProtKB-KW"/>
</dbReference>
<evidence type="ECO:0000256" key="2">
    <source>
        <dbReference type="SAM" id="Phobius"/>
    </source>
</evidence>
<feature type="transmembrane region" description="Helical" evidence="2">
    <location>
        <begin position="118"/>
        <end position="138"/>
    </location>
</feature>
<dbReference type="Gene3D" id="1.10.443.10">
    <property type="entry name" value="Intergrase catalytic core"/>
    <property type="match status" value="1"/>
</dbReference>
<keyword evidence="1" id="KW-0233">DNA recombination</keyword>
<proteinExistence type="predicted"/>
<reference evidence="4" key="1">
    <citation type="journal article" date="2014" name="Front. Microbiol.">
        <title>High frequency of phylogenetically diverse reductive dehalogenase-homologous genes in deep subseafloor sedimentary metagenomes.</title>
        <authorList>
            <person name="Kawai M."/>
            <person name="Futagami T."/>
            <person name="Toyoda A."/>
            <person name="Takaki Y."/>
            <person name="Nishi S."/>
            <person name="Hori S."/>
            <person name="Arai W."/>
            <person name="Tsubouchi T."/>
            <person name="Morono Y."/>
            <person name="Uchiyama I."/>
            <person name="Ito T."/>
            <person name="Fujiyama A."/>
            <person name="Inagaki F."/>
            <person name="Takami H."/>
        </authorList>
    </citation>
    <scope>NUCLEOTIDE SEQUENCE</scope>
    <source>
        <strain evidence="4">Expedition CK06-06</strain>
    </source>
</reference>
<keyword evidence="2" id="KW-0472">Membrane</keyword>
<dbReference type="SUPFAM" id="SSF56349">
    <property type="entry name" value="DNA breaking-rejoining enzymes"/>
    <property type="match status" value="1"/>
</dbReference>
<dbReference type="AlphaFoldDB" id="X1S1F3"/>
<sequence length="155" mass="17803">MIKRATKFNWILEPSKFLTKEEAKKLLETARSRAEVVFAKKRKVAVRDYFIVDLALSTGLRVMEIAQLDCGDFFIRDGISSLLVRNGKCGKRRLVRFNDLLKEHLSEILALTDVSLEVAKIFVAVGLAAFGWVVVHIFNSQRDLKNRLLELRLQR</sequence>
<organism evidence="4">
    <name type="scientific">marine sediment metagenome</name>
    <dbReference type="NCBI Taxonomy" id="412755"/>
    <lineage>
        <taxon>unclassified sequences</taxon>
        <taxon>metagenomes</taxon>
        <taxon>ecological metagenomes</taxon>
    </lineage>
</organism>
<evidence type="ECO:0000313" key="4">
    <source>
        <dbReference type="EMBL" id="GAI86872.1"/>
    </source>
</evidence>
<dbReference type="InterPro" id="IPR002104">
    <property type="entry name" value="Integrase_catalytic"/>
</dbReference>
<accession>X1S1F3</accession>
<dbReference type="GO" id="GO:0015074">
    <property type="term" value="P:DNA integration"/>
    <property type="evidence" value="ECO:0007669"/>
    <property type="project" value="InterPro"/>
</dbReference>
<dbReference type="GO" id="GO:0003677">
    <property type="term" value="F:DNA binding"/>
    <property type="evidence" value="ECO:0007669"/>
    <property type="project" value="InterPro"/>
</dbReference>
<evidence type="ECO:0000259" key="3">
    <source>
        <dbReference type="PROSITE" id="PS51898"/>
    </source>
</evidence>
<dbReference type="Pfam" id="PF00589">
    <property type="entry name" value="Phage_integrase"/>
    <property type="match status" value="1"/>
</dbReference>